<evidence type="ECO:0000256" key="2">
    <source>
        <dbReference type="ARBA" id="ARBA00008970"/>
    </source>
</evidence>
<comment type="caution">
    <text evidence="7">The sequence shown here is derived from an EMBL/GenBank/DDBJ whole genome shotgun (WGS) entry which is preliminary data.</text>
</comment>
<accession>A0ABD0TC12</accession>
<comment type="subcellular location">
    <subcellularLocation>
        <location evidence="1">Mitochondrion</location>
    </subcellularLocation>
</comment>
<dbReference type="Proteomes" id="UP001549921">
    <property type="component" value="Unassembled WGS sequence"/>
</dbReference>
<evidence type="ECO:0000256" key="4">
    <source>
        <dbReference type="ARBA" id="ARBA00023128"/>
    </source>
</evidence>
<protein>
    <recommendedName>
        <fullName evidence="6">Small ribosomal subunit protein mS33</fullName>
    </recommendedName>
</protein>
<evidence type="ECO:0000256" key="3">
    <source>
        <dbReference type="ARBA" id="ARBA00022980"/>
    </source>
</evidence>
<keyword evidence="5" id="KW-0687">Ribonucleoprotein</keyword>
<dbReference type="Pfam" id="PF08293">
    <property type="entry name" value="MRP-S33"/>
    <property type="match status" value="1"/>
</dbReference>
<reference evidence="7 8" key="1">
    <citation type="submission" date="2024-06" db="EMBL/GenBank/DDBJ databases">
        <title>A chromosome-level genome assembly of beet webworm, Loxostege sticticalis.</title>
        <authorList>
            <person name="Zhang Y."/>
        </authorList>
    </citation>
    <scope>NUCLEOTIDE SEQUENCE [LARGE SCALE GENOMIC DNA]</scope>
    <source>
        <strain evidence="7">AQ028</strain>
        <tissue evidence="7">Male pupae</tissue>
    </source>
</reference>
<sequence length="153" mass="17903">MVQDDGTSAQNNLKIIFSEENKLKFGENTVSSLVKSSSMATNYAKYAQLINASTNYARRMKRLSNRIFGEVAIPTNPKSMKVVKMFSERPLHSNAAVVEYYPRHVETHALVLRLRELGLFRDEHQDFKDEMRRLRELRGKVKVWRRKLDEKKE</sequence>
<comment type="similarity">
    <text evidence="2">Belongs to the mitochondrion-specific ribosomal protein mS33 family.</text>
</comment>
<dbReference type="PANTHER" id="PTHR13362">
    <property type="entry name" value="MITOCHONDRIAL RIBOSOMAL PROTEIN S33"/>
    <property type="match status" value="1"/>
</dbReference>
<dbReference type="GO" id="GO:0005739">
    <property type="term" value="C:mitochondrion"/>
    <property type="evidence" value="ECO:0007669"/>
    <property type="project" value="UniProtKB-SubCell"/>
</dbReference>
<evidence type="ECO:0000313" key="8">
    <source>
        <dbReference type="Proteomes" id="UP001549921"/>
    </source>
</evidence>
<dbReference type="GO" id="GO:1990904">
    <property type="term" value="C:ribonucleoprotein complex"/>
    <property type="evidence" value="ECO:0007669"/>
    <property type="project" value="UniProtKB-KW"/>
</dbReference>
<dbReference type="EMBL" id="JBEDNZ010000006">
    <property type="protein sequence ID" value="KAL0840804.1"/>
    <property type="molecule type" value="Genomic_DNA"/>
</dbReference>
<dbReference type="AlphaFoldDB" id="A0ABD0TC12"/>
<organism evidence="7 8">
    <name type="scientific">Loxostege sticticalis</name>
    <name type="common">Beet webworm moth</name>
    <dbReference type="NCBI Taxonomy" id="481309"/>
    <lineage>
        <taxon>Eukaryota</taxon>
        <taxon>Metazoa</taxon>
        <taxon>Ecdysozoa</taxon>
        <taxon>Arthropoda</taxon>
        <taxon>Hexapoda</taxon>
        <taxon>Insecta</taxon>
        <taxon>Pterygota</taxon>
        <taxon>Neoptera</taxon>
        <taxon>Endopterygota</taxon>
        <taxon>Lepidoptera</taxon>
        <taxon>Glossata</taxon>
        <taxon>Ditrysia</taxon>
        <taxon>Pyraloidea</taxon>
        <taxon>Crambidae</taxon>
        <taxon>Pyraustinae</taxon>
        <taxon>Loxostege</taxon>
    </lineage>
</organism>
<dbReference type="InterPro" id="IPR013219">
    <property type="entry name" value="Ribosomal_mS33"/>
</dbReference>
<evidence type="ECO:0000313" key="7">
    <source>
        <dbReference type="EMBL" id="KAL0840804.1"/>
    </source>
</evidence>
<dbReference type="PANTHER" id="PTHR13362:SF2">
    <property type="entry name" value="SMALL RIBOSOMAL SUBUNIT PROTEIN MS33"/>
    <property type="match status" value="1"/>
</dbReference>
<evidence type="ECO:0000256" key="5">
    <source>
        <dbReference type="ARBA" id="ARBA00023274"/>
    </source>
</evidence>
<proteinExistence type="inferred from homology"/>
<evidence type="ECO:0000256" key="6">
    <source>
        <dbReference type="ARBA" id="ARBA00035132"/>
    </source>
</evidence>
<evidence type="ECO:0000256" key="1">
    <source>
        <dbReference type="ARBA" id="ARBA00004173"/>
    </source>
</evidence>
<keyword evidence="3" id="KW-0689">Ribosomal protein</keyword>
<name>A0ABD0TC12_LOXSC</name>
<keyword evidence="4" id="KW-0496">Mitochondrion</keyword>
<dbReference type="GO" id="GO:0005840">
    <property type="term" value="C:ribosome"/>
    <property type="evidence" value="ECO:0007669"/>
    <property type="project" value="UniProtKB-KW"/>
</dbReference>
<gene>
    <name evidence="7" type="ORF">ABMA28_014615</name>
</gene>